<evidence type="ECO:0000313" key="2">
    <source>
        <dbReference type="EMBL" id="RII98895.1"/>
    </source>
</evidence>
<name>A0A399NXJ9_9MICO</name>
<gene>
    <name evidence="2" type="ORF">DZF96_01135</name>
</gene>
<dbReference type="InterPro" id="IPR052509">
    <property type="entry name" value="Metal_resp_DNA-bind_regulator"/>
</dbReference>
<dbReference type="Proteomes" id="UP000266298">
    <property type="component" value="Unassembled WGS sequence"/>
</dbReference>
<dbReference type="Pfam" id="PF03551">
    <property type="entry name" value="PadR"/>
    <property type="match status" value="1"/>
</dbReference>
<accession>A0A399NXJ9</accession>
<dbReference type="EMBL" id="QWEC01000006">
    <property type="protein sequence ID" value="RII98895.1"/>
    <property type="molecule type" value="Genomic_DNA"/>
</dbReference>
<organism evidence="2 3">
    <name type="scientific">Clavibacter michiganensis</name>
    <dbReference type="NCBI Taxonomy" id="28447"/>
    <lineage>
        <taxon>Bacteria</taxon>
        <taxon>Bacillati</taxon>
        <taxon>Actinomycetota</taxon>
        <taxon>Actinomycetes</taxon>
        <taxon>Micrococcales</taxon>
        <taxon>Microbacteriaceae</taxon>
        <taxon>Clavibacter</taxon>
    </lineage>
</organism>
<dbReference type="AlphaFoldDB" id="A0A399NXJ9"/>
<dbReference type="RefSeq" id="WP_043584821.1">
    <property type="nucleotide sequence ID" value="NZ_QWEC01000006.1"/>
</dbReference>
<protein>
    <submittedName>
        <fullName evidence="2">PadR family transcriptional regulator</fullName>
    </submittedName>
</protein>
<dbReference type="Gene3D" id="1.10.10.10">
    <property type="entry name" value="Winged helix-like DNA-binding domain superfamily/Winged helix DNA-binding domain"/>
    <property type="match status" value="1"/>
</dbReference>
<dbReference type="InterPro" id="IPR036388">
    <property type="entry name" value="WH-like_DNA-bd_sf"/>
</dbReference>
<dbReference type="InterPro" id="IPR005149">
    <property type="entry name" value="Tscrpt_reg_PadR_N"/>
</dbReference>
<dbReference type="SUPFAM" id="SSF46785">
    <property type="entry name" value="Winged helix' DNA-binding domain"/>
    <property type="match status" value="1"/>
</dbReference>
<sequence>MASDAEKILTNLRKGVLEFCVLAALAGEPQYGRSLALSLSGKGLLAGEGTVYPLLLRLRDAGLVTSELTDPREGRQRRYHSLTDSGRARLEDFRAAWAPFRTTVDDLLETHP</sequence>
<evidence type="ECO:0000259" key="1">
    <source>
        <dbReference type="Pfam" id="PF03551"/>
    </source>
</evidence>
<comment type="caution">
    <text evidence="2">The sequence shown here is derived from an EMBL/GenBank/DDBJ whole genome shotgun (WGS) entry which is preliminary data.</text>
</comment>
<proteinExistence type="predicted"/>
<dbReference type="PANTHER" id="PTHR33169:SF14">
    <property type="entry name" value="TRANSCRIPTIONAL REGULATOR RV3488"/>
    <property type="match status" value="1"/>
</dbReference>
<dbReference type="PANTHER" id="PTHR33169">
    <property type="entry name" value="PADR-FAMILY TRANSCRIPTIONAL REGULATOR"/>
    <property type="match status" value="1"/>
</dbReference>
<reference evidence="2 3" key="1">
    <citation type="submission" date="2018-08" db="EMBL/GenBank/DDBJ databases">
        <title>Genome Sequence of Clavibacter michiganensis Subspecies type strains, and the Atypical Peach-Colored Strains Isolated from Tomato.</title>
        <authorList>
            <person name="Osdaghi E."/>
            <person name="Portier P."/>
            <person name="Briand M."/>
            <person name="Jacques M.-A."/>
        </authorList>
    </citation>
    <scope>NUCLEOTIDE SEQUENCE [LARGE SCALE GENOMIC DNA]</scope>
    <source>
        <strain evidence="2 3">CFBP 7493</strain>
    </source>
</reference>
<dbReference type="InterPro" id="IPR036390">
    <property type="entry name" value="WH_DNA-bd_sf"/>
</dbReference>
<evidence type="ECO:0000313" key="3">
    <source>
        <dbReference type="Proteomes" id="UP000266298"/>
    </source>
</evidence>
<feature type="domain" description="Transcription regulator PadR N-terminal" evidence="1">
    <location>
        <begin position="21"/>
        <end position="91"/>
    </location>
</feature>